<evidence type="ECO:0000313" key="3">
    <source>
        <dbReference type="Proteomes" id="UP001152795"/>
    </source>
</evidence>
<sequence length="1145" mass="128553">MERVNDKNCEPPMFLQRPSLGSSQDISHVLARVFRDLTRESVGEQTVKNLTISRSGEERYHEEYVERLAKIQSERQRQLDELSMLETHIMQARAAATAAEEQELQRASEECSNYESLGLPPVKSYLRYMMDVALLKKFNLITPDDYVSTEYQSTHPPQGTAVPSYARPTTSSLLHTNKDRIPDNYMEESVEAMTFPFTAESPQSTEEKSSFRVSKSARSRVTSSWRDSIKPGQRHRERTDLQRLNAKVEYLRNPRNIPPNSYPTLIKTDKNKSKKIPTKEQPSTSAPSFKPSDVLIPSPSPVVFREYEVGEVYEIKLELKNVSSSSRQIRVLPPATKFFSIGLGQYPGEQGIVAPGMSCQFAVKFAPDSLTDYVDKIQIRTQLDDTLDIALLGKRKPPQLTIPTILDCGYCLVGGNKTVSFKCLNVGGPGRFCILHESEWPTTTWKWSLSSPGFLTLEPFCMQPAMFQLLEGEEIELQLTFQPLSAKYYKHEIFMTCDNCQVKQFTIQGVGQTARVQFMSIDGGVSQAVIGESCDPSANHLVRFSDQNPCTTAKKKLVLKNMSNVPLPFKWKIMKPCMKETENDKNRQESQAIDKHSVYSISPSSGKFQPDASFEFEVTSSPIEVDDFHSVAHLVLEKVPVLNSTGNIPQEEDVTSMKVEFKMSSKPFQIMVDPPLLLIPGKRLVRKMYKFRIKIKNNSVSKTSYEWEKSPVIDIQPKSGCLDIDQEESMELNLCGIQAGNFASTVKCHVNYSTEPIYVHVKANFEGPFVRVENADIDFGLVRFSCSAVQTITITNLSEVAAVWCLKEALPYNLINIDKGYKEMPSEFQFRPQNGELGAFQKVDVHVVFTPLTCRRVRSVIECDVLGNPPSYIRATAEVQNPEICILSSNVVLEEVYVDVPVVKEIVLENKTLLSSNISWKQCLGEDSQFCSVEFQPSSCTIGPRERKIFTVSFTGSREGSLNDIVAVCEAQGMEKFIYLSFSGTVRGLEVTFRTETVHTEDQIDIPKEADENQLSLNYGKTGLGETPKALVILTNKTAIATKFNVAVEYFCAARTPTPPTEGSGKRNIRGNSILARSPNIADPLSKTPTKAQADFCRSLLRDGRGAAFVCRPSCGELLPFQERIIEVTAYTDMWGEYLDHLICK</sequence>
<accession>A0A7D9IB73</accession>
<dbReference type="InterPro" id="IPR013783">
    <property type="entry name" value="Ig-like_fold"/>
</dbReference>
<dbReference type="OrthoDB" id="2115465at2759"/>
<organism evidence="2 3">
    <name type="scientific">Paramuricea clavata</name>
    <name type="common">Red gorgonian</name>
    <name type="synonym">Violescent sea-whip</name>
    <dbReference type="NCBI Taxonomy" id="317549"/>
    <lineage>
        <taxon>Eukaryota</taxon>
        <taxon>Metazoa</taxon>
        <taxon>Cnidaria</taxon>
        <taxon>Anthozoa</taxon>
        <taxon>Octocorallia</taxon>
        <taxon>Malacalcyonacea</taxon>
        <taxon>Plexauridae</taxon>
        <taxon>Paramuricea</taxon>
    </lineage>
</organism>
<protein>
    <recommendedName>
        <fullName evidence="1">Deleted in lung and esophageal cancer protein 1 Ig-like domain-containing protein</fullName>
    </recommendedName>
</protein>
<dbReference type="EMBL" id="CACRXK020004102">
    <property type="protein sequence ID" value="CAB4001496.1"/>
    <property type="molecule type" value="Genomic_DNA"/>
</dbReference>
<dbReference type="Pfam" id="PF23316">
    <property type="entry name" value="Ig_DLEC1_6th"/>
    <property type="match status" value="1"/>
</dbReference>
<feature type="domain" description="Deleted in lung and esophageal cancer protein 1 Ig-like" evidence="1">
    <location>
        <begin position="299"/>
        <end position="394"/>
    </location>
</feature>
<comment type="caution">
    <text evidence="2">The sequence shown here is derived from an EMBL/GenBank/DDBJ whole genome shotgun (WGS) entry which is preliminary data.</text>
</comment>
<evidence type="ECO:0000313" key="2">
    <source>
        <dbReference type="EMBL" id="CAB4001496.1"/>
    </source>
</evidence>
<reference evidence="2" key="1">
    <citation type="submission" date="2020-04" db="EMBL/GenBank/DDBJ databases">
        <authorList>
            <person name="Alioto T."/>
            <person name="Alioto T."/>
            <person name="Gomez Garrido J."/>
        </authorList>
    </citation>
    <scope>NUCLEOTIDE SEQUENCE</scope>
    <source>
        <strain evidence="2">A484AB</strain>
    </source>
</reference>
<dbReference type="Gene3D" id="2.60.40.10">
    <property type="entry name" value="Immunoglobulins"/>
    <property type="match status" value="7"/>
</dbReference>
<dbReference type="PANTHER" id="PTHR46348">
    <property type="entry name" value="DELETED IN LUNG AND ESOPHAGEAL CANCER PROTEIN 1"/>
    <property type="match status" value="1"/>
</dbReference>
<dbReference type="GO" id="GO:0005929">
    <property type="term" value="C:cilium"/>
    <property type="evidence" value="ECO:0007669"/>
    <property type="project" value="TreeGrafter"/>
</dbReference>
<name>A0A7D9IB73_PARCT</name>
<dbReference type="Pfam" id="PF23277">
    <property type="entry name" value="Ig_Dlec1_1"/>
    <property type="match status" value="1"/>
</dbReference>
<dbReference type="Proteomes" id="UP001152795">
    <property type="component" value="Unassembled WGS sequence"/>
</dbReference>
<dbReference type="GO" id="GO:0005737">
    <property type="term" value="C:cytoplasm"/>
    <property type="evidence" value="ECO:0007669"/>
    <property type="project" value="TreeGrafter"/>
</dbReference>
<gene>
    <name evidence="2" type="ORF">PACLA_8A056987</name>
</gene>
<dbReference type="GO" id="GO:0015631">
    <property type="term" value="F:tubulin binding"/>
    <property type="evidence" value="ECO:0007669"/>
    <property type="project" value="TreeGrafter"/>
</dbReference>
<dbReference type="InterPro" id="IPR059041">
    <property type="entry name" value="Ig_DLEC1_1"/>
</dbReference>
<dbReference type="GO" id="GO:0008285">
    <property type="term" value="P:negative regulation of cell population proliferation"/>
    <property type="evidence" value="ECO:0007669"/>
    <property type="project" value="InterPro"/>
</dbReference>
<feature type="non-terminal residue" evidence="2">
    <location>
        <position position="1145"/>
    </location>
</feature>
<dbReference type="AlphaFoldDB" id="A0A7D9IB73"/>
<dbReference type="PANTHER" id="PTHR46348:SF1">
    <property type="entry name" value="DELETED IN LUNG AND ESOPHAGEAL CANCER PROTEIN 1"/>
    <property type="match status" value="1"/>
</dbReference>
<evidence type="ECO:0000259" key="1">
    <source>
        <dbReference type="Pfam" id="PF23277"/>
    </source>
</evidence>
<keyword evidence="3" id="KW-1185">Reference proteome</keyword>
<proteinExistence type="predicted"/>
<dbReference type="InterPro" id="IPR033304">
    <property type="entry name" value="DLEC1"/>
</dbReference>